<gene>
    <name evidence="2" type="ORF">NLS_LOCUS9134</name>
</gene>
<proteinExistence type="predicted"/>
<keyword evidence="3" id="KW-1185">Reference proteome</keyword>
<evidence type="ECO:0000313" key="3">
    <source>
        <dbReference type="Proteomes" id="UP000277928"/>
    </source>
</evidence>
<keyword evidence="1" id="KW-0472">Membrane</keyword>
<keyword evidence="1" id="KW-1133">Transmembrane helix</keyword>
<sequence>MDTNDTLEKKIRCLGLAFSVFVADLEIGVIDRSIGMKEVLGTVGNKVIGSEVIGCSVTTLILGYTFAKGLMR</sequence>
<feature type="transmembrane region" description="Helical" evidence="1">
    <location>
        <begin position="47"/>
        <end position="67"/>
    </location>
</feature>
<protein>
    <submittedName>
        <fullName evidence="2">Uncharacterized protein</fullName>
    </submittedName>
</protein>
<evidence type="ECO:0000256" key="1">
    <source>
        <dbReference type="SAM" id="Phobius"/>
    </source>
</evidence>
<reference evidence="2 3" key="1">
    <citation type="submission" date="2018-08" db="EMBL/GenBank/DDBJ databases">
        <authorList>
            <person name="Laetsch R D."/>
            <person name="Stevens L."/>
            <person name="Kumar S."/>
            <person name="Blaxter L. M."/>
        </authorList>
    </citation>
    <scope>NUCLEOTIDE SEQUENCE [LARGE SCALE GENOMIC DNA]</scope>
</reference>
<organism evidence="2 3">
    <name type="scientific">Litomosoides sigmodontis</name>
    <name type="common">Filarial nematode worm</name>
    <dbReference type="NCBI Taxonomy" id="42156"/>
    <lineage>
        <taxon>Eukaryota</taxon>
        <taxon>Metazoa</taxon>
        <taxon>Ecdysozoa</taxon>
        <taxon>Nematoda</taxon>
        <taxon>Chromadorea</taxon>
        <taxon>Rhabditida</taxon>
        <taxon>Spirurina</taxon>
        <taxon>Spiruromorpha</taxon>
        <taxon>Filarioidea</taxon>
        <taxon>Onchocercidae</taxon>
        <taxon>Litomosoides</taxon>
    </lineage>
</organism>
<dbReference type="Proteomes" id="UP000277928">
    <property type="component" value="Unassembled WGS sequence"/>
</dbReference>
<keyword evidence="1" id="KW-0812">Transmembrane</keyword>
<evidence type="ECO:0000313" key="2">
    <source>
        <dbReference type="EMBL" id="VDK89441.1"/>
    </source>
</evidence>
<name>A0A3P6VFT4_LITSI</name>
<dbReference type="EMBL" id="UYRX01001384">
    <property type="protein sequence ID" value="VDK89441.1"/>
    <property type="molecule type" value="Genomic_DNA"/>
</dbReference>
<dbReference type="AlphaFoldDB" id="A0A3P6VFT4"/>
<accession>A0A3P6VFT4</accession>